<organism evidence="1 2">
    <name type="scientific">Candidatus Fimicola merdigallinarum</name>
    <dbReference type="NCBI Taxonomy" id="2840819"/>
    <lineage>
        <taxon>Bacteria</taxon>
        <taxon>Bacillati</taxon>
        <taxon>Bacillota</taxon>
        <taxon>Clostridia</taxon>
        <taxon>Lachnospirales</taxon>
        <taxon>Lachnospiraceae</taxon>
        <taxon>Lachnospiraceae incertae sedis</taxon>
        <taxon>Candidatus Fimicola</taxon>
    </lineage>
</organism>
<dbReference type="InterPro" id="IPR016039">
    <property type="entry name" value="Thiolase-like"/>
</dbReference>
<comment type="caution">
    <text evidence="1">The sequence shown here is derived from an EMBL/GenBank/DDBJ whole genome shotgun (WGS) entry which is preliminary data.</text>
</comment>
<accession>A0A9D9DV24</accession>
<evidence type="ECO:0000313" key="1">
    <source>
        <dbReference type="EMBL" id="MBO8434514.1"/>
    </source>
</evidence>
<dbReference type="InterPro" id="IPR038369">
    <property type="entry name" value="SpoVAD_sf"/>
</dbReference>
<dbReference type="SUPFAM" id="SSF53901">
    <property type="entry name" value="Thiolase-like"/>
    <property type="match status" value="1"/>
</dbReference>
<dbReference type="Gene3D" id="3.40.47.40">
    <property type="entry name" value="Stage V sporulation protein AD"/>
    <property type="match status" value="1"/>
</dbReference>
<dbReference type="Proteomes" id="UP000823611">
    <property type="component" value="Unassembled WGS sequence"/>
</dbReference>
<proteinExistence type="predicted"/>
<dbReference type="InterPro" id="IPR010894">
    <property type="entry name" value="SpoVAD"/>
</dbReference>
<name>A0A9D9DV24_9FIRM</name>
<reference evidence="1" key="1">
    <citation type="submission" date="2020-10" db="EMBL/GenBank/DDBJ databases">
        <authorList>
            <person name="Gilroy R."/>
        </authorList>
    </citation>
    <scope>NUCLEOTIDE SEQUENCE</scope>
    <source>
        <strain evidence="1">F6-4510</strain>
    </source>
</reference>
<dbReference type="Pfam" id="PF07451">
    <property type="entry name" value="SpoVAD"/>
    <property type="match status" value="1"/>
</dbReference>
<evidence type="ECO:0000313" key="2">
    <source>
        <dbReference type="Proteomes" id="UP000823611"/>
    </source>
</evidence>
<dbReference type="GO" id="GO:0016746">
    <property type="term" value="F:acyltransferase activity"/>
    <property type="evidence" value="ECO:0007669"/>
    <property type="project" value="InterPro"/>
</dbReference>
<sequence length="339" mass="36762">MKLDKRLGKQTLKFDNCPVITETSSITGPKEGEGPLSSYFDIIRQDVLNGCESWEKAESQYVHDNIKHLCEKAKTKFEDIDYIISGDLLNQDSGTMFGIRDFGVPNLGIFGACSTMGEAIGLGAILVDGGYAKKVISSASSHFCSAEKQFRFPLDLGTQRPPTSTWTVTGAGSLIISDKGNGPCVTHFTVGKIIDMGIKDPNNMGAAMAPAAVETIYAHFQDTGRKPDYYDVIATGDLGYLGKEILLKMLTEKGLDLSKNYTDCGIEIFDKETQDTHCGGSGCACSAVTFCGYFYDKLMKKEINRILFVPTGALMSTTTSQQGESIPSIAYAVSIENME</sequence>
<dbReference type="AlphaFoldDB" id="A0A9D9DV24"/>
<dbReference type="EMBL" id="JADIMX010000079">
    <property type="protein sequence ID" value="MBO8434514.1"/>
    <property type="molecule type" value="Genomic_DNA"/>
</dbReference>
<gene>
    <name evidence="1" type="primary">spoVAD</name>
    <name evidence="1" type="ORF">IAC55_04235</name>
</gene>
<dbReference type="NCBIfam" id="TIGR02845">
    <property type="entry name" value="spore_V_AD"/>
    <property type="match status" value="1"/>
</dbReference>
<dbReference type="NCBIfam" id="NF006160">
    <property type="entry name" value="PRK08304.1"/>
    <property type="match status" value="1"/>
</dbReference>
<reference evidence="1" key="2">
    <citation type="journal article" date="2021" name="PeerJ">
        <title>Extensive microbial diversity within the chicken gut microbiome revealed by metagenomics and culture.</title>
        <authorList>
            <person name="Gilroy R."/>
            <person name="Ravi A."/>
            <person name="Getino M."/>
            <person name="Pursley I."/>
            <person name="Horton D.L."/>
            <person name="Alikhan N.F."/>
            <person name="Baker D."/>
            <person name="Gharbi K."/>
            <person name="Hall N."/>
            <person name="Watson M."/>
            <person name="Adriaenssens E.M."/>
            <person name="Foster-Nyarko E."/>
            <person name="Jarju S."/>
            <person name="Secka A."/>
            <person name="Antonio M."/>
            <person name="Oren A."/>
            <person name="Chaudhuri R.R."/>
            <person name="La Ragione R."/>
            <person name="Hildebrand F."/>
            <person name="Pallen M.J."/>
        </authorList>
    </citation>
    <scope>NUCLEOTIDE SEQUENCE</scope>
    <source>
        <strain evidence="1">F6-4510</strain>
    </source>
</reference>
<protein>
    <submittedName>
        <fullName evidence="1">Stage V sporulation protein AD</fullName>
    </submittedName>
</protein>
<dbReference type="PIRSF" id="PIRSF011570">
    <property type="entry name" value="SpoVAD"/>
    <property type="match status" value="1"/>
</dbReference>